<comment type="caution">
    <text evidence="2">The sequence shown here is derived from an EMBL/GenBank/DDBJ whole genome shotgun (WGS) entry which is preliminary data.</text>
</comment>
<dbReference type="AlphaFoldDB" id="A0AAV7KI59"/>
<dbReference type="Proteomes" id="UP001165289">
    <property type="component" value="Unassembled WGS sequence"/>
</dbReference>
<protein>
    <submittedName>
        <fullName evidence="2">Uncharacterized protein</fullName>
    </submittedName>
</protein>
<keyword evidence="1" id="KW-1133">Transmembrane helix</keyword>
<keyword evidence="3" id="KW-1185">Reference proteome</keyword>
<keyword evidence="1" id="KW-0472">Membrane</keyword>
<evidence type="ECO:0000313" key="2">
    <source>
        <dbReference type="EMBL" id="KAI6661101.1"/>
    </source>
</evidence>
<dbReference type="EMBL" id="JAKMXF010000022">
    <property type="protein sequence ID" value="KAI6661101.1"/>
    <property type="molecule type" value="Genomic_DNA"/>
</dbReference>
<reference evidence="2 3" key="1">
    <citation type="journal article" date="2023" name="BMC Biol.">
        <title>The compact genome of the sponge Oopsacas minuta (Hexactinellida) is lacking key metazoan core genes.</title>
        <authorList>
            <person name="Santini S."/>
            <person name="Schenkelaars Q."/>
            <person name="Jourda C."/>
            <person name="Duchesne M."/>
            <person name="Belahbib H."/>
            <person name="Rocher C."/>
            <person name="Selva M."/>
            <person name="Riesgo A."/>
            <person name="Vervoort M."/>
            <person name="Leys S.P."/>
            <person name="Kodjabachian L."/>
            <person name="Le Bivic A."/>
            <person name="Borchiellini C."/>
            <person name="Claverie J.M."/>
            <person name="Renard E."/>
        </authorList>
    </citation>
    <scope>NUCLEOTIDE SEQUENCE [LARGE SCALE GENOMIC DNA]</scope>
    <source>
        <strain evidence="2">SPO-2</strain>
    </source>
</reference>
<accession>A0AAV7KI59</accession>
<name>A0AAV7KI59_9METZ</name>
<sequence>MDYCSNTFTGVIDILDLQPYFIKELFEGNANIVLSTSQAVIWDIRTHHIANLQNIHIHYHYTSSVVAPSGISLIPELDIPSDFAGSLHWSSQVLDNFITLATTASYANYMLLHLGNNFQFTGGMETCQELAAVINDTAAPLFISQRLKVYQRNEVAESLTNSGCVNQFQSQTGKSLVIGVLVNYTAPSFNPFSFPFGISQPEVRLYITTDDQIEQQTIELALISTTAIKWSIYQIGFQDISFNIKMSDGSSVDFISQSVSYFTTQEESHYSTTPIDLLDQLLTEFDQVNLFSSSSLAEEINIRVIKNESSTAADNFNKFLKESIAFEFCSAEAYLFCLNKSTVGILSEYSYELSFSNDAICQSVDEEPIPCSLRPSLTLINTKWVCYEIITNDQPQVEYYSVEVKLKLISGTTSNGTGGQKRSLPDSPIERAQTILGFVGSTGVLSCTSTPDDPTIIPPNQLSIQLFNSDKEVVSYPAYIEMEHILRTNIKISDVSPGMLPILLSCYLSTSSTPVDPTDYQIPLMEIIKGSCPTREGHLFKLSASYYNSYLLNELFLQLSLVNSIDPFLVDNRRGRAQLIDKSYLHCQPSLCQLESSLEQRNLNTGYPMCTNLTSLCHISNAGDTQLQSLFPKLFASPFISTGKLVFNTYNRPISSTPGWTPPSGWTPPPCANNSTTAYPEPTSSVHCNFQQSVYTVWPLFLVFFAMMPLTYTCGGLMFCLLNRCSKQSNKSTKSKKHRLTNE</sequence>
<gene>
    <name evidence="2" type="ORF">LOD99_13823</name>
</gene>
<feature type="transmembrane region" description="Helical" evidence="1">
    <location>
        <begin position="697"/>
        <end position="722"/>
    </location>
</feature>
<keyword evidence="1" id="KW-0812">Transmembrane</keyword>
<evidence type="ECO:0000256" key="1">
    <source>
        <dbReference type="SAM" id="Phobius"/>
    </source>
</evidence>
<evidence type="ECO:0000313" key="3">
    <source>
        <dbReference type="Proteomes" id="UP001165289"/>
    </source>
</evidence>
<organism evidence="2 3">
    <name type="scientific">Oopsacas minuta</name>
    <dbReference type="NCBI Taxonomy" id="111878"/>
    <lineage>
        <taxon>Eukaryota</taxon>
        <taxon>Metazoa</taxon>
        <taxon>Porifera</taxon>
        <taxon>Hexactinellida</taxon>
        <taxon>Hexasterophora</taxon>
        <taxon>Lyssacinosida</taxon>
        <taxon>Leucopsacidae</taxon>
        <taxon>Oopsacas</taxon>
    </lineage>
</organism>
<proteinExistence type="predicted"/>